<dbReference type="EMBL" id="JAEVHI010000003">
    <property type="protein sequence ID" value="KAG5295829.1"/>
    <property type="molecule type" value="Genomic_DNA"/>
</dbReference>
<accession>A0A8H7YUF3</accession>
<evidence type="ECO:0000256" key="1">
    <source>
        <dbReference type="SAM" id="SignalP"/>
    </source>
</evidence>
<sequence length="127" mass="13426">MIGYTLTALISSLPSLVVVSSSNVSKCVAMISLSESRSLSGGRSCRSGSMAALSSSVNSSGPATGNRRYGRMFTPDSASSCGCACTSNAMFFSVDATPFRRMWLRCSVKTVSLVMGMTESYSCRVRK</sequence>
<dbReference type="Proteomes" id="UP000670092">
    <property type="component" value="Unassembled WGS sequence"/>
</dbReference>
<proteinExistence type="predicted"/>
<feature type="signal peptide" evidence="1">
    <location>
        <begin position="1"/>
        <end position="21"/>
    </location>
</feature>
<protein>
    <recommendedName>
        <fullName evidence="4">Secreted protein</fullName>
    </recommendedName>
</protein>
<evidence type="ECO:0000313" key="2">
    <source>
        <dbReference type="EMBL" id="KAG5295829.1"/>
    </source>
</evidence>
<evidence type="ECO:0008006" key="4">
    <source>
        <dbReference type="Google" id="ProtNLM"/>
    </source>
</evidence>
<reference evidence="2 3" key="1">
    <citation type="submission" date="2021-01" db="EMBL/GenBank/DDBJ databases">
        <title>Chromosome-level genome assembly of a human fungal pathogen reveals clustering of transcriptionally co-regulated genes.</title>
        <authorList>
            <person name="Voorhies M."/>
            <person name="Cohen S."/>
            <person name="Shea T.P."/>
            <person name="Petrus S."/>
            <person name="Munoz J.F."/>
            <person name="Poplawski S."/>
            <person name="Goldman W.E."/>
            <person name="Michael T."/>
            <person name="Cuomo C.A."/>
            <person name="Sil A."/>
            <person name="Beyhan S."/>
        </authorList>
    </citation>
    <scope>NUCLEOTIDE SEQUENCE [LARGE SCALE GENOMIC DNA]</scope>
    <source>
        <strain evidence="2 3">G184AR</strain>
    </source>
</reference>
<comment type="caution">
    <text evidence="2">The sequence shown here is derived from an EMBL/GenBank/DDBJ whole genome shotgun (WGS) entry which is preliminary data.</text>
</comment>
<dbReference type="VEuPathDB" id="FungiDB:I7I52_06237"/>
<feature type="chain" id="PRO_5034228497" description="Secreted protein" evidence="1">
    <location>
        <begin position="22"/>
        <end position="127"/>
    </location>
</feature>
<name>A0A8H7YUF3_AJECA</name>
<gene>
    <name evidence="2" type="ORF">I7I52_06237</name>
</gene>
<evidence type="ECO:0000313" key="3">
    <source>
        <dbReference type="Proteomes" id="UP000670092"/>
    </source>
</evidence>
<dbReference type="AlphaFoldDB" id="A0A8H7YUF3"/>
<organism evidence="2 3">
    <name type="scientific">Ajellomyces capsulatus</name>
    <name type="common">Darling's disease fungus</name>
    <name type="synonym">Histoplasma capsulatum</name>
    <dbReference type="NCBI Taxonomy" id="5037"/>
    <lineage>
        <taxon>Eukaryota</taxon>
        <taxon>Fungi</taxon>
        <taxon>Dikarya</taxon>
        <taxon>Ascomycota</taxon>
        <taxon>Pezizomycotina</taxon>
        <taxon>Eurotiomycetes</taxon>
        <taxon>Eurotiomycetidae</taxon>
        <taxon>Onygenales</taxon>
        <taxon>Ajellomycetaceae</taxon>
        <taxon>Histoplasma</taxon>
    </lineage>
</organism>
<keyword evidence="1" id="KW-0732">Signal</keyword>